<evidence type="ECO:0000256" key="8">
    <source>
        <dbReference type="SAM" id="MobiDB-lite"/>
    </source>
</evidence>
<feature type="binding site" evidence="7">
    <location>
        <position position="115"/>
    </location>
    <ligand>
        <name>ATP</name>
        <dbReference type="ChEBI" id="CHEBI:30616"/>
    </ligand>
</feature>
<reference evidence="10" key="1">
    <citation type="submission" date="2019-04" db="EMBL/GenBank/DDBJ databases">
        <authorList>
            <consortium name="Science for Life Laboratories"/>
        </authorList>
    </citation>
    <scope>NUCLEOTIDE SEQUENCE</scope>
    <source>
        <strain evidence="10">MBLW1</strain>
    </source>
</reference>
<dbReference type="InterPro" id="IPR001680">
    <property type="entry name" value="WD40_rpt"/>
</dbReference>
<evidence type="ECO:0000256" key="4">
    <source>
        <dbReference type="ARBA" id="ARBA00022741"/>
    </source>
</evidence>
<keyword evidence="11" id="KW-1185">Reference proteome</keyword>
<evidence type="ECO:0000259" key="9">
    <source>
        <dbReference type="PROSITE" id="PS50011"/>
    </source>
</evidence>
<dbReference type="Gene3D" id="2.130.10.10">
    <property type="entry name" value="YVTN repeat-like/Quinoprotein amine dehydrogenase"/>
    <property type="match status" value="3"/>
</dbReference>
<keyword evidence="4 7" id="KW-0547">Nucleotide-binding</keyword>
<dbReference type="InParanoid" id="A0A6C2YMS8"/>
<evidence type="ECO:0000256" key="1">
    <source>
        <dbReference type="ARBA" id="ARBA00012513"/>
    </source>
</evidence>
<dbReference type="InterPro" id="IPR008271">
    <property type="entry name" value="Ser/Thr_kinase_AS"/>
</dbReference>
<keyword evidence="5 10" id="KW-0418">Kinase</keyword>
<feature type="domain" description="Protein kinase" evidence="9">
    <location>
        <begin position="86"/>
        <end position="347"/>
    </location>
</feature>
<dbReference type="Proteomes" id="UP000464378">
    <property type="component" value="Chromosome"/>
</dbReference>
<dbReference type="SMART" id="SM00320">
    <property type="entry name" value="WD40"/>
    <property type="match status" value="3"/>
</dbReference>
<dbReference type="InterPro" id="IPR017441">
    <property type="entry name" value="Protein_kinase_ATP_BS"/>
</dbReference>
<dbReference type="InterPro" id="IPR015943">
    <property type="entry name" value="WD40/YVTN_repeat-like_dom_sf"/>
</dbReference>
<keyword evidence="2" id="KW-0723">Serine/threonine-protein kinase</keyword>
<dbReference type="FunFam" id="1.10.510.10:FF:000021">
    <property type="entry name" value="Serine/threonine protein kinase"/>
    <property type="match status" value="1"/>
</dbReference>
<dbReference type="EMBL" id="LR593887">
    <property type="protein sequence ID" value="VTS00753.1"/>
    <property type="molecule type" value="Genomic_DNA"/>
</dbReference>
<evidence type="ECO:0000256" key="3">
    <source>
        <dbReference type="ARBA" id="ARBA00022679"/>
    </source>
</evidence>
<sequence length="1328" mass="147668">MDSPFHPDSTSPHNPDPAIAPLAGGDPHTEHRAIAAMPTAKSVTLETPSMPKSMLGADGNPANFQHGNWGSTSFELTPSTNSIPNYEILELLGKGGMGEVYRARDLQLSRLVAVKFLRDSNTDASRLARFTIEAESIAAIQHEHVVRVHHFGMVDANPYLVMEYLDGGSLADRIESDGKLSIPEATRIVREVADGLQACHDTGVIHRDLKPANILLDRQGHAKISDFGLAKPVFGQKLTASDAMVGTPAYMSPEQARGNVAGIGIAADIYATGVILYECLTGQTPFGVEVAWSTLERIIHDDPPPIRSLRPEVPMDLQLICQKCLAKSQAARYRSASELAEDLSRFANGDAVSVRPPTPIEQILRWTQRYPTPARVILTLLVAISLFSILAWNYSQDLKEANLRAETAQTKELAIREKEQFLQNTLQLQSIYRSLDSARLARTNPQPGWTASVKAALAESAALTRDPVLLERIRSEYLTAYLVRDLVEQTPAIALPKQTYDGHHLCCSPKQPWVAMSQFGFAEIGSPLKMKIWLHDLHTGQRLHTLFARVDPKLQKPNGYKQSPSGLQFSPDGEWLVMLDRSGRLHRWRMVEPISEEAITWQSSKTAGGTLQFSPDGTELWMTSMDGIEVWDTATWQSLRQASFGRNLDSIAFAPNERAIWLNWEGGCSNLDWDTLQHRSFLPNQSAGRFFSLPGFHVGYLSRGNLLSRIDLSSKVPLAEFEHSNNSGFYHSVAHPSGDLVAMTGHTMQETMLVDEHFFQPLLTIGCFRREVQPPVAFSPDGEWLVVGDRHEIRRFRSIQTRYPLAHQSAPIRRIGVSPSRTRLITRSEKHLSVYQNSSFFSIWDLQHPRRSPAWKQHAIVGEHFAPIQTWEPNLPDAQFHGTFGPDGFLWNPADGKYQAFHQPKAPLPISNHDIFSNGPGNRLWLGGVDPQILTRDGQLLPRRFQSQTLLESKGLELAKKLHGDRNGMLAADSLGGVAWLDADGAPRFRYPTVGSPVGSMRIRSSISQALIGTNHGVCRVIDLSNGTERMQWKASDSEITAMEWLSDSAVLIASKNRQLSLWTLDEPQPTRWFEVLMDAPVVDLFLLNHRHLAMQMRGAFITDGLDLDALLRDLNSVNLGIPVIVDSLEPPPASAPEPMPTPPAERIQGVRCDLFGHAFSPLDFGMRIGTIELAEPSQLSIPQHFPSLAMIPDFWSGSTAARFTAPDDVGRFFSEFRGWIVPPHANFEVEFHHDTDKEVRLEINGELKLFQPTGVENRSVKLSFPGAPVAVRILRSTIDPPKMCSFTWRDPLTQQPIPLWNHCYTTRRHADAAAAKQSAQGASQPAK</sequence>
<dbReference type="EC" id="2.7.11.1" evidence="1"/>
<proteinExistence type="predicted"/>
<keyword evidence="3" id="KW-0808">Transferase</keyword>
<dbReference type="InterPro" id="IPR000719">
    <property type="entry name" value="Prot_kinase_dom"/>
</dbReference>
<dbReference type="SUPFAM" id="SSF50969">
    <property type="entry name" value="YVTN repeat-like/Quinoprotein amine dehydrogenase"/>
    <property type="match status" value="1"/>
</dbReference>
<dbReference type="Gene3D" id="3.30.200.20">
    <property type="entry name" value="Phosphorylase Kinase, domain 1"/>
    <property type="match status" value="1"/>
</dbReference>
<dbReference type="PROSITE" id="PS00107">
    <property type="entry name" value="PROTEIN_KINASE_ATP"/>
    <property type="match status" value="1"/>
</dbReference>
<name>A0A6C2YMS8_9BACT</name>
<dbReference type="PROSITE" id="PS00108">
    <property type="entry name" value="PROTEIN_KINASE_ST"/>
    <property type="match status" value="1"/>
</dbReference>
<gene>
    <name evidence="10" type="ORF">GMBLW1_17380</name>
</gene>
<dbReference type="RefSeq" id="WP_162657419.1">
    <property type="nucleotide sequence ID" value="NZ_LR593887.1"/>
</dbReference>
<evidence type="ECO:0000313" key="10">
    <source>
        <dbReference type="EMBL" id="VIP02222.1"/>
    </source>
</evidence>
<accession>A0A6C2YMS8</accession>
<evidence type="ECO:0000256" key="2">
    <source>
        <dbReference type="ARBA" id="ARBA00022527"/>
    </source>
</evidence>
<dbReference type="SUPFAM" id="SSF56112">
    <property type="entry name" value="Protein kinase-like (PK-like)"/>
    <property type="match status" value="1"/>
</dbReference>
<dbReference type="PROSITE" id="PS50011">
    <property type="entry name" value="PROTEIN_KINASE_DOM"/>
    <property type="match status" value="1"/>
</dbReference>
<dbReference type="KEGG" id="tim:GMBLW1_17380"/>
<dbReference type="SMART" id="SM00220">
    <property type="entry name" value="S_TKc"/>
    <property type="match status" value="1"/>
</dbReference>
<dbReference type="GO" id="GO:0004674">
    <property type="term" value="F:protein serine/threonine kinase activity"/>
    <property type="evidence" value="ECO:0007669"/>
    <property type="project" value="UniProtKB-KW"/>
</dbReference>
<dbReference type="PANTHER" id="PTHR43289:SF34">
    <property type="entry name" value="SERINE_THREONINE-PROTEIN KINASE YBDM-RELATED"/>
    <property type="match status" value="1"/>
</dbReference>
<dbReference type="EMBL" id="LR586016">
    <property type="protein sequence ID" value="VIP02222.1"/>
    <property type="molecule type" value="Genomic_DNA"/>
</dbReference>
<dbReference type="Pfam" id="PF00069">
    <property type="entry name" value="Pkinase"/>
    <property type="match status" value="1"/>
</dbReference>
<dbReference type="InterPro" id="IPR011044">
    <property type="entry name" value="Quino_amine_DH_bsu"/>
</dbReference>
<dbReference type="PANTHER" id="PTHR43289">
    <property type="entry name" value="MITOGEN-ACTIVATED PROTEIN KINASE KINASE KINASE 20-RELATED"/>
    <property type="match status" value="1"/>
</dbReference>
<dbReference type="SUPFAM" id="SSF50978">
    <property type="entry name" value="WD40 repeat-like"/>
    <property type="match status" value="1"/>
</dbReference>
<organism evidence="10">
    <name type="scientific">Tuwongella immobilis</name>
    <dbReference type="NCBI Taxonomy" id="692036"/>
    <lineage>
        <taxon>Bacteria</taxon>
        <taxon>Pseudomonadati</taxon>
        <taxon>Planctomycetota</taxon>
        <taxon>Planctomycetia</taxon>
        <taxon>Gemmatales</taxon>
        <taxon>Gemmataceae</taxon>
        <taxon>Tuwongella</taxon>
    </lineage>
</organism>
<dbReference type="Gene3D" id="1.10.510.10">
    <property type="entry name" value="Transferase(Phosphotransferase) domain 1"/>
    <property type="match status" value="1"/>
</dbReference>
<evidence type="ECO:0000256" key="7">
    <source>
        <dbReference type="PROSITE-ProRule" id="PRU10141"/>
    </source>
</evidence>
<protein>
    <recommendedName>
        <fullName evidence="1">non-specific serine/threonine protein kinase</fullName>
        <ecNumber evidence="1">2.7.11.1</ecNumber>
    </recommendedName>
</protein>
<dbReference type="GO" id="GO:0005524">
    <property type="term" value="F:ATP binding"/>
    <property type="evidence" value="ECO:0007669"/>
    <property type="project" value="UniProtKB-UniRule"/>
</dbReference>
<dbReference type="InterPro" id="IPR011009">
    <property type="entry name" value="Kinase-like_dom_sf"/>
</dbReference>
<keyword evidence="6 7" id="KW-0067">ATP-binding</keyword>
<feature type="region of interest" description="Disordered" evidence="8">
    <location>
        <begin position="1"/>
        <end position="28"/>
    </location>
</feature>
<evidence type="ECO:0000313" key="11">
    <source>
        <dbReference type="Proteomes" id="UP000464378"/>
    </source>
</evidence>
<dbReference type="CDD" id="cd14014">
    <property type="entry name" value="STKc_PknB_like"/>
    <property type="match status" value="1"/>
</dbReference>
<evidence type="ECO:0000256" key="6">
    <source>
        <dbReference type="ARBA" id="ARBA00022840"/>
    </source>
</evidence>
<dbReference type="InterPro" id="IPR036322">
    <property type="entry name" value="WD40_repeat_dom_sf"/>
</dbReference>
<evidence type="ECO:0000256" key="5">
    <source>
        <dbReference type="ARBA" id="ARBA00022777"/>
    </source>
</evidence>